<accession>A0A852N2H6</accession>
<dbReference type="EMBL" id="WEIY01000954">
    <property type="protein sequence ID" value="NXY11270.1"/>
    <property type="molecule type" value="Genomic_DNA"/>
</dbReference>
<feature type="non-terminal residue" evidence="2">
    <location>
        <position position="1"/>
    </location>
</feature>
<reference evidence="2" key="1">
    <citation type="submission" date="2020-02" db="EMBL/GenBank/DDBJ databases">
        <title>Bird 10,000 Genomes (B10K) Project - Family phase.</title>
        <authorList>
            <person name="Zhang G."/>
        </authorList>
    </citation>
    <scope>NUCLEOTIDE SEQUENCE</scope>
    <source>
        <strain evidence="2">B10K-IZ-033-77</strain>
    </source>
</reference>
<dbReference type="GO" id="GO:1904158">
    <property type="term" value="P:axonemal central apparatus assembly"/>
    <property type="evidence" value="ECO:0007669"/>
    <property type="project" value="TreeGrafter"/>
</dbReference>
<organism evidence="2 3">
    <name type="scientific">Pteruthius melanotis</name>
    <dbReference type="NCBI Taxonomy" id="357074"/>
    <lineage>
        <taxon>Eukaryota</taxon>
        <taxon>Metazoa</taxon>
        <taxon>Chordata</taxon>
        <taxon>Craniata</taxon>
        <taxon>Vertebrata</taxon>
        <taxon>Euteleostomi</taxon>
        <taxon>Archelosauria</taxon>
        <taxon>Archosauria</taxon>
        <taxon>Dinosauria</taxon>
        <taxon>Saurischia</taxon>
        <taxon>Theropoda</taxon>
        <taxon>Coelurosauria</taxon>
        <taxon>Aves</taxon>
        <taxon>Neognathae</taxon>
        <taxon>Neoaves</taxon>
        <taxon>Telluraves</taxon>
        <taxon>Australaves</taxon>
        <taxon>Passeriformes</taxon>
        <taxon>Sylvioidea</taxon>
        <taxon>Timaliidae</taxon>
        <taxon>Pteruthius</taxon>
    </lineage>
</organism>
<dbReference type="AlphaFoldDB" id="A0A852N2H6"/>
<dbReference type="InterPro" id="IPR013783">
    <property type="entry name" value="Ig-like_fold"/>
</dbReference>
<feature type="compositionally biased region" description="Polar residues" evidence="1">
    <location>
        <begin position="64"/>
        <end position="84"/>
    </location>
</feature>
<evidence type="ECO:0000313" key="2">
    <source>
        <dbReference type="EMBL" id="NXY11270.1"/>
    </source>
</evidence>
<dbReference type="GO" id="GO:0003341">
    <property type="term" value="P:cilium movement"/>
    <property type="evidence" value="ECO:0007669"/>
    <property type="project" value="TreeGrafter"/>
</dbReference>
<feature type="non-terminal residue" evidence="2">
    <location>
        <position position="135"/>
    </location>
</feature>
<feature type="region of interest" description="Disordered" evidence="1">
    <location>
        <begin position="54"/>
        <end position="84"/>
    </location>
</feature>
<dbReference type="Gene3D" id="2.60.40.10">
    <property type="entry name" value="Immunoglobulins"/>
    <property type="match status" value="1"/>
</dbReference>
<dbReference type="PANTHER" id="PTHR23053:SF0">
    <property type="entry name" value="HYDROCEPHALUS-INDUCING PROTEIN HOMOLOG"/>
    <property type="match status" value="1"/>
</dbReference>
<dbReference type="OrthoDB" id="442692at2759"/>
<gene>
    <name evidence="2" type="primary">Hydin_5</name>
    <name evidence="2" type="ORF">PTEMEL_R15535</name>
</gene>
<protein>
    <submittedName>
        <fullName evidence="2">HYDIN protein</fullName>
    </submittedName>
</protein>
<sequence length="135" mass="14617">VRVSAKAVYCKCSIEPASPISFGAMVKGTKKTQTVLLENRGMLEFKFHIHQAPKDAPALESKSSEQGDSAPSATKHSMGRKSSTLTQSHLNLGMFTVSPCSGSVALWGQQRIIVECLAGQEGTCEEHIYFDITSR</sequence>
<keyword evidence="3" id="KW-1185">Reference proteome</keyword>
<dbReference type="Proteomes" id="UP000603297">
    <property type="component" value="Unassembled WGS sequence"/>
</dbReference>
<dbReference type="InterPro" id="IPR033305">
    <property type="entry name" value="Hydin-like"/>
</dbReference>
<dbReference type="GO" id="GO:0005930">
    <property type="term" value="C:axoneme"/>
    <property type="evidence" value="ECO:0007669"/>
    <property type="project" value="TreeGrafter"/>
</dbReference>
<proteinExistence type="predicted"/>
<dbReference type="PANTHER" id="PTHR23053">
    <property type="entry name" value="DLEC1 DELETED IN LUNG AND ESOPHAGEAL CANCER 1"/>
    <property type="match status" value="1"/>
</dbReference>
<name>A0A852N2H6_9PASS</name>
<evidence type="ECO:0000313" key="3">
    <source>
        <dbReference type="Proteomes" id="UP000603297"/>
    </source>
</evidence>
<comment type="caution">
    <text evidence="2">The sequence shown here is derived from an EMBL/GenBank/DDBJ whole genome shotgun (WGS) entry which is preliminary data.</text>
</comment>
<evidence type="ECO:0000256" key="1">
    <source>
        <dbReference type="SAM" id="MobiDB-lite"/>
    </source>
</evidence>